<evidence type="ECO:0000313" key="1">
    <source>
        <dbReference type="EMBL" id="CRL02724.1"/>
    </source>
</evidence>
<accession>A0A1J1IT19</accession>
<dbReference type="AlphaFoldDB" id="A0A1J1IT19"/>
<evidence type="ECO:0000313" key="2">
    <source>
        <dbReference type="Proteomes" id="UP000183832"/>
    </source>
</evidence>
<organism evidence="1 2">
    <name type="scientific">Clunio marinus</name>
    <dbReference type="NCBI Taxonomy" id="568069"/>
    <lineage>
        <taxon>Eukaryota</taxon>
        <taxon>Metazoa</taxon>
        <taxon>Ecdysozoa</taxon>
        <taxon>Arthropoda</taxon>
        <taxon>Hexapoda</taxon>
        <taxon>Insecta</taxon>
        <taxon>Pterygota</taxon>
        <taxon>Neoptera</taxon>
        <taxon>Endopterygota</taxon>
        <taxon>Diptera</taxon>
        <taxon>Nematocera</taxon>
        <taxon>Chironomoidea</taxon>
        <taxon>Chironomidae</taxon>
        <taxon>Clunio</taxon>
    </lineage>
</organism>
<reference evidence="1 2" key="1">
    <citation type="submission" date="2015-04" db="EMBL/GenBank/DDBJ databases">
        <authorList>
            <person name="Syromyatnikov M.Y."/>
            <person name="Popov V.N."/>
        </authorList>
    </citation>
    <scope>NUCLEOTIDE SEQUENCE [LARGE SCALE GENOMIC DNA]</scope>
</reference>
<name>A0A1J1IT19_9DIPT</name>
<keyword evidence="2" id="KW-1185">Reference proteome</keyword>
<gene>
    <name evidence="1" type="ORF">CLUMA_CG016104</name>
</gene>
<protein>
    <submittedName>
        <fullName evidence="1">CLUMA_CG016104, isoform A</fullName>
    </submittedName>
</protein>
<proteinExistence type="predicted"/>
<sequence>MILLLSSYAARLKNRQESTSGEKFIKIVKVGLERSKGKRMVPIPQTTQTKVETMKEKKITHLNRTIN</sequence>
<dbReference type="Proteomes" id="UP000183832">
    <property type="component" value="Unassembled WGS sequence"/>
</dbReference>
<dbReference type="EMBL" id="CVRI01000058">
    <property type="protein sequence ID" value="CRL02724.1"/>
    <property type="molecule type" value="Genomic_DNA"/>
</dbReference>